<dbReference type="PANTHER" id="PTHR32234">
    <property type="entry name" value="THIOL:DISULFIDE INTERCHANGE PROTEIN DSBD"/>
    <property type="match status" value="1"/>
</dbReference>
<feature type="transmembrane region" description="Helical" evidence="8">
    <location>
        <begin position="514"/>
        <end position="535"/>
    </location>
</feature>
<feature type="transmembrane region" description="Helical" evidence="8">
    <location>
        <begin position="438"/>
        <end position="465"/>
    </location>
</feature>
<keyword evidence="2" id="KW-1003">Cell membrane</keyword>
<feature type="region of interest" description="Disordered" evidence="7">
    <location>
        <begin position="154"/>
        <end position="178"/>
    </location>
</feature>
<evidence type="ECO:0000256" key="9">
    <source>
        <dbReference type="SAM" id="SignalP"/>
    </source>
</evidence>
<dbReference type="GO" id="GO:0045454">
    <property type="term" value="P:cell redox homeostasis"/>
    <property type="evidence" value="ECO:0007669"/>
    <property type="project" value="TreeGrafter"/>
</dbReference>
<evidence type="ECO:0000256" key="6">
    <source>
        <dbReference type="ARBA" id="ARBA00023136"/>
    </source>
</evidence>
<feature type="signal peptide" evidence="9">
    <location>
        <begin position="1"/>
        <end position="20"/>
    </location>
</feature>
<keyword evidence="4" id="KW-0201">Cytochrome c-type biogenesis</keyword>
<evidence type="ECO:0000256" key="3">
    <source>
        <dbReference type="ARBA" id="ARBA00022692"/>
    </source>
</evidence>
<feature type="compositionally biased region" description="Basic and acidic residues" evidence="7">
    <location>
        <begin position="163"/>
        <end position="178"/>
    </location>
</feature>
<dbReference type="SUPFAM" id="SSF52833">
    <property type="entry name" value="Thioredoxin-like"/>
    <property type="match status" value="1"/>
</dbReference>
<feature type="transmembrane region" description="Helical" evidence="8">
    <location>
        <begin position="320"/>
        <end position="341"/>
    </location>
</feature>
<name>A0A6N3EYS0_9BACT</name>
<feature type="domain" description="Thioredoxin" evidence="10">
    <location>
        <begin position="533"/>
        <end position="698"/>
    </location>
</feature>
<dbReference type="EC" id="1.8.1.8" evidence="11"/>
<dbReference type="InterPro" id="IPR003834">
    <property type="entry name" value="Cyt_c_assmbl_TM_dom"/>
</dbReference>
<dbReference type="AlphaFoldDB" id="A0A6N3EYS0"/>
<feature type="transmembrane region" description="Helical" evidence="8">
    <location>
        <begin position="241"/>
        <end position="265"/>
    </location>
</feature>
<dbReference type="PANTHER" id="PTHR32234:SF0">
    <property type="entry name" value="THIOL:DISULFIDE INTERCHANGE PROTEIN DSBD"/>
    <property type="match status" value="1"/>
</dbReference>
<dbReference type="InterPro" id="IPR028250">
    <property type="entry name" value="DsbDN"/>
</dbReference>
<dbReference type="GO" id="GO:0005886">
    <property type="term" value="C:plasma membrane"/>
    <property type="evidence" value="ECO:0007669"/>
    <property type="project" value="UniProtKB-SubCell"/>
</dbReference>
<dbReference type="Gene3D" id="3.40.30.10">
    <property type="entry name" value="Glutaredoxin"/>
    <property type="match status" value="1"/>
</dbReference>
<evidence type="ECO:0000256" key="2">
    <source>
        <dbReference type="ARBA" id="ARBA00022475"/>
    </source>
</evidence>
<dbReference type="GO" id="GO:0047134">
    <property type="term" value="F:protein-disulfide reductase [NAD(P)H] activity"/>
    <property type="evidence" value="ECO:0007669"/>
    <property type="project" value="UniProtKB-EC"/>
</dbReference>
<reference evidence="11" key="1">
    <citation type="submission" date="2019-11" db="EMBL/GenBank/DDBJ databases">
        <authorList>
            <person name="Feng L."/>
        </authorList>
    </citation>
    <scope>NUCLEOTIDE SEQUENCE</scope>
    <source>
        <strain evidence="11">PclaraLFYP37</strain>
    </source>
</reference>
<feature type="transmembrane region" description="Helical" evidence="8">
    <location>
        <begin position="286"/>
        <end position="308"/>
    </location>
</feature>
<accession>A0A6N3EYS0</accession>
<dbReference type="GO" id="GO:0017004">
    <property type="term" value="P:cytochrome complex assembly"/>
    <property type="evidence" value="ECO:0007669"/>
    <property type="project" value="UniProtKB-KW"/>
</dbReference>
<gene>
    <name evidence="11" type="primary">dsbD</name>
    <name evidence="11" type="ORF">PCLFYP37_02939</name>
</gene>
<feature type="transmembrane region" description="Helical" evidence="8">
    <location>
        <begin position="362"/>
        <end position="390"/>
    </location>
</feature>
<dbReference type="EMBL" id="CACRUT010000016">
    <property type="protein sequence ID" value="VYU44906.1"/>
    <property type="molecule type" value="Genomic_DNA"/>
</dbReference>
<feature type="transmembrane region" description="Helical" evidence="8">
    <location>
        <begin position="471"/>
        <end position="493"/>
    </location>
</feature>
<dbReference type="Pfam" id="PF11412">
    <property type="entry name" value="DsbD_N"/>
    <property type="match status" value="1"/>
</dbReference>
<evidence type="ECO:0000313" key="11">
    <source>
        <dbReference type="EMBL" id="VYU44906.1"/>
    </source>
</evidence>
<evidence type="ECO:0000256" key="5">
    <source>
        <dbReference type="ARBA" id="ARBA00022989"/>
    </source>
</evidence>
<dbReference type="InterPro" id="IPR036249">
    <property type="entry name" value="Thioredoxin-like_sf"/>
</dbReference>
<keyword evidence="6 8" id="KW-0472">Membrane</keyword>
<evidence type="ECO:0000259" key="10">
    <source>
        <dbReference type="PROSITE" id="PS51352"/>
    </source>
</evidence>
<proteinExistence type="predicted"/>
<evidence type="ECO:0000256" key="7">
    <source>
        <dbReference type="SAM" id="MobiDB-lite"/>
    </source>
</evidence>
<feature type="chain" id="PRO_5027047822" evidence="9">
    <location>
        <begin position="21"/>
        <end position="703"/>
    </location>
</feature>
<sequence length="703" mass="77285">MMKKITSLLLLWVMFLPLWAQFHDPVSFSVSQKKLSDSEFEIVFTGKAEAGWHVYSTDIPDGGPTPATINFDEQKGVEPVGKLTARGKVHKAYDNLFGMEVSYMENTAVFAQKMRITDATYSVKGYLNYGACNDENCMPPTNVEFTFSGSGKPAAGNAVAEPQKQKEKTADTPVAEKEEKADAPVIGGADTVATGLVVTDSVPSAVAGGNAAVAASDYWTPVIDELAAFGEDASNAASQTWWKIFLLGFLGGLVALLTPCVWPIIPMTVSFFLKRSGDKRKGIRDAATYGVSIVVIYVLLGLVITGIFGASALNALSTNAVFNIFFCLMLLVFAASFFGAFEITLPSSWSNAVDNKAESTTGLLSIFLMAFTLALVSFSCTGPIIGFLLVEVSTSGSILAPTIGMLGFAIALALPFTLFAMFPAWLKTMPKSGNWMNCVKVTLGFLELAFALKFLSVADLAYGWHILDREAFLSLWIVIFALLGAYLIGWLRFPHDEDEYDESGNVVVNHRTSVTRFFMALVSFSFAIYMVPGLWGAPLKAISAFSPPMSTQDFNLYENEVKAQFMDYDAGMEYARRQGKPVMIDFTGYGCVNCRKMELAVWADQKVADIMQNDYVLITLYVDEKTKLPEPIKVTENGQERTLRTVGDKWSYLQRSKFGANAQPFYVLLDNEGKPLNKSYSYDEDVNKYIDFLQTGLKNYKNK</sequence>
<organism evidence="11">
    <name type="scientific">Paraprevotella clara</name>
    <dbReference type="NCBI Taxonomy" id="454154"/>
    <lineage>
        <taxon>Bacteria</taxon>
        <taxon>Pseudomonadati</taxon>
        <taxon>Bacteroidota</taxon>
        <taxon>Bacteroidia</taxon>
        <taxon>Bacteroidales</taxon>
        <taxon>Prevotellaceae</taxon>
        <taxon>Paraprevotella</taxon>
    </lineage>
</organism>
<evidence type="ECO:0000256" key="1">
    <source>
        <dbReference type="ARBA" id="ARBA00004651"/>
    </source>
</evidence>
<dbReference type="PROSITE" id="PS51352">
    <property type="entry name" value="THIOREDOXIN_2"/>
    <property type="match status" value="1"/>
</dbReference>
<protein>
    <submittedName>
        <fullName evidence="11">Thiol:disulfide interchange protein DsbD</fullName>
        <ecNumber evidence="11">1.8.1.8</ecNumber>
    </submittedName>
</protein>
<evidence type="ECO:0000256" key="4">
    <source>
        <dbReference type="ARBA" id="ARBA00022748"/>
    </source>
</evidence>
<dbReference type="Pfam" id="PF02683">
    <property type="entry name" value="DsbD_TM"/>
    <property type="match status" value="1"/>
</dbReference>
<keyword evidence="11" id="KW-0560">Oxidoreductase</keyword>
<keyword evidence="3 8" id="KW-0812">Transmembrane</keyword>
<keyword evidence="5 8" id="KW-1133">Transmembrane helix</keyword>
<dbReference type="InterPro" id="IPR013766">
    <property type="entry name" value="Thioredoxin_domain"/>
</dbReference>
<keyword evidence="9" id="KW-0732">Signal</keyword>
<dbReference type="Pfam" id="PF13899">
    <property type="entry name" value="Thioredoxin_7"/>
    <property type="match status" value="1"/>
</dbReference>
<evidence type="ECO:0000256" key="8">
    <source>
        <dbReference type="SAM" id="Phobius"/>
    </source>
</evidence>
<comment type="subcellular location">
    <subcellularLocation>
        <location evidence="1">Cell membrane</location>
        <topology evidence="1">Multi-pass membrane protein</topology>
    </subcellularLocation>
</comment>
<feature type="transmembrane region" description="Helical" evidence="8">
    <location>
        <begin position="402"/>
        <end position="426"/>
    </location>
</feature>